<dbReference type="Proteomes" id="UP000594480">
    <property type="component" value="Chromosome"/>
</dbReference>
<dbReference type="AlphaFoldDB" id="A0A7S8MYM1"/>
<evidence type="ECO:0000313" key="3">
    <source>
        <dbReference type="Proteomes" id="UP000594480"/>
    </source>
</evidence>
<sequence length="180" mass="18573">MAADGTAGARLQPQFLGSGAPATAEDLNIISDHVAKMGNIMVLSTADREAFESDGWEGLYCHDTDENLLYMHDGSAWKVEGVASLPPYNSSTVAFTGVPFIRGGIASGTTSGTGVLTHTFPAAFPTACAGVLIMPHQNSGYAAQNLPVLVQSSVSATGFQTLWASAAGVAVALPYIAFGY</sequence>
<evidence type="ECO:0000313" key="2">
    <source>
        <dbReference type="EMBL" id="QPE05318.1"/>
    </source>
</evidence>
<dbReference type="RefSeq" id="WP_195693335.1">
    <property type="nucleotide sequence ID" value="NZ_CP064760.1"/>
</dbReference>
<dbReference type="Pfam" id="PF21882">
    <property type="entry name" value="Gp53-like_C"/>
    <property type="match status" value="1"/>
</dbReference>
<reference evidence="2 3" key="1">
    <citation type="submission" date="2020-11" db="EMBL/GenBank/DDBJ databases">
        <title>Amino acid is mineralized and recycled by bacteria in oceanic microbiome.</title>
        <authorList>
            <person name="Zheng L.Y."/>
        </authorList>
    </citation>
    <scope>NUCLEOTIDE SEQUENCE [LARGE SCALE GENOMIC DNA]</scope>
    <source>
        <strain evidence="2 3">A32-1</strain>
    </source>
</reference>
<gene>
    <name evidence="2" type="ORF">IT882_04415</name>
</gene>
<organism evidence="2 3">
    <name type="scientific">Microbacterium schleiferi</name>
    <dbReference type="NCBI Taxonomy" id="69362"/>
    <lineage>
        <taxon>Bacteria</taxon>
        <taxon>Bacillati</taxon>
        <taxon>Actinomycetota</taxon>
        <taxon>Actinomycetes</taxon>
        <taxon>Micrococcales</taxon>
        <taxon>Microbacteriaceae</taxon>
        <taxon>Microbacterium</taxon>
    </lineage>
</organism>
<dbReference type="Gene3D" id="2.60.40.3940">
    <property type="match status" value="1"/>
</dbReference>
<protein>
    <recommendedName>
        <fullName evidence="1">Putative tail fiber protein gp53-like C-terminal domain-containing protein</fullName>
    </recommendedName>
</protein>
<proteinExistence type="predicted"/>
<name>A0A7S8MYM1_9MICO</name>
<evidence type="ECO:0000259" key="1">
    <source>
        <dbReference type="Pfam" id="PF21882"/>
    </source>
</evidence>
<dbReference type="EMBL" id="CP064760">
    <property type="protein sequence ID" value="QPE05318.1"/>
    <property type="molecule type" value="Genomic_DNA"/>
</dbReference>
<feature type="domain" description="Putative tail fiber protein gp53-like C-terminal" evidence="1">
    <location>
        <begin position="107"/>
        <end position="180"/>
    </location>
</feature>
<accession>A0A7S8MYM1</accession>
<dbReference type="InterPro" id="IPR054075">
    <property type="entry name" value="Gp53-like_C"/>
</dbReference>
<keyword evidence="3" id="KW-1185">Reference proteome</keyword>
<dbReference type="KEGG" id="msf:IT882_04415"/>